<name>A0A839E9D6_9MICO</name>
<dbReference type="GO" id="GO:0003677">
    <property type="term" value="F:DNA binding"/>
    <property type="evidence" value="ECO:0007669"/>
    <property type="project" value="UniProtKB-KW"/>
</dbReference>
<keyword evidence="3" id="KW-0238">DNA-binding</keyword>
<dbReference type="InterPro" id="IPR036388">
    <property type="entry name" value="WH-like_DNA-bd_sf"/>
</dbReference>
<organism evidence="3 4">
    <name type="scientific">Microcella alkalica</name>
    <dbReference type="NCBI Taxonomy" id="355930"/>
    <lineage>
        <taxon>Bacteria</taxon>
        <taxon>Bacillati</taxon>
        <taxon>Actinomycetota</taxon>
        <taxon>Actinomycetes</taxon>
        <taxon>Micrococcales</taxon>
        <taxon>Microbacteriaceae</taxon>
        <taxon>Microcella</taxon>
    </lineage>
</organism>
<dbReference type="Pfam" id="PF03551">
    <property type="entry name" value="PadR"/>
    <property type="match status" value="1"/>
</dbReference>
<evidence type="ECO:0000313" key="3">
    <source>
        <dbReference type="EMBL" id="MBA8848380.1"/>
    </source>
</evidence>
<gene>
    <name evidence="3" type="ORF">FHX53_001984</name>
</gene>
<dbReference type="InterPro" id="IPR036390">
    <property type="entry name" value="WH_DNA-bd_sf"/>
</dbReference>
<accession>A0A839E9D6</accession>
<sequence>MAFGVVTADALLSGLHDDASISTVRGDIVVDGVVGDLRLQNVSGEISVRGHHGDVTARTVGGDVRAATSPCASTRAPPRSTRSAPSSARCSSTTRAPRASRAVLEPLRRARRLVHRGARERHRRRRLGRAHRARRGGRLVTPAVFGHGHLRLYLLHVLAVQPMHGYEIIQALSDRFGGTYVPSAGTVYPRLGKLEADGLVSRLPDGRRTTYALTPERRAELAARSAELDEIEAGVGDSVRRLADEVRASVGEAMTSLRAELAAATREARDEARATGRRVDENVSVVRGEGRERLHRADRR</sequence>
<evidence type="ECO:0000313" key="4">
    <source>
        <dbReference type="Proteomes" id="UP000585905"/>
    </source>
</evidence>
<feature type="compositionally biased region" description="Low complexity" evidence="1">
    <location>
        <begin position="72"/>
        <end position="99"/>
    </location>
</feature>
<protein>
    <submittedName>
        <fullName evidence="3">DNA-binding PadR family transcriptional regulator</fullName>
    </submittedName>
</protein>
<evidence type="ECO:0000256" key="1">
    <source>
        <dbReference type="SAM" id="MobiDB-lite"/>
    </source>
</evidence>
<comment type="caution">
    <text evidence="3">The sequence shown here is derived from an EMBL/GenBank/DDBJ whole genome shotgun (WGS) entry which is preliminary data.</text>
</comment>
<proteinExistence type="predicted"/>
<evidence type="ECO:0000259" key="2">
    <source>
        <dbReference type="Pfam" id="PF03551"/>
    </source>
</evidence>
<dbReference type="AlphaFoldDB" id="A0A839E9D6"/>
<feature type="domain" description="Transcription regulator PadR N-terminal" evidence="2">
    <location>
        <begin position="154"/>
        <end position="222"/>
    </location>
</feature>
<keyword evidence="4" id="KW-1185">Reference proteome</keyword>
<dbReference type="SUPFAM" id="SSF46785">
    <property type="entry name" value="Winged helix' DNA-binding domain"/>
    <property type="match status" value="1"/>
</dbReference>
<dbReference type="Gene3D" id="1.10.10.10">
    <property type="entry name" value="Winged helix-like DNA-binding domain superfamily/Winged helix DNA-binding domain"/>
    <property type="match status" value="1"/>
</dbReference>
<dbReference type="Proteomes" id="UP000585905">
    <property type="component" value="Unassembled WGS sequence"/>
</dbReference>
<reference evidence="3 4" key="1">
    <citation type="submission" date="2020-07" db="EMBL/GenBank/DDBJ databases">
        <title>Sequencing the genomes of 1000 actinobacteria strains.</title>
        <authorList>
            <person name="Klenk H.-P."/>
        </authorList>
    </citation>
    <scope>NUCLEOTIDE SEQUENCE [LARGE SCALE GENOMIC DNA]</scope>
    <source>
        <strain evidence="3 4">DSM 19663</strain>
    </source>
</reference>
<dbReference type="PANTHER" id="PTHR43252">
    <property type="entry name" value="TRANSCRIPTIONAL REGULATOR YQJI"/>
    <property type="match status" value="1"/>
</dbReference>
<dbReference type="RefSeq" id="WP_246335636.1">
    <property type="nucleotide sequence ID" value="NZ_BAAAOV010000019.1"/>
</dbReference>
<dbReference type="EMBL" id="JACGWX010000005">
    <property type="protein sequence ID" value="MBA8848380.1"/>
    <property type="molecule type" value="Genomic_DNA"/>
</dbReference>
<dbReference type="PANTHER" id="PTHR43252:SF7">
    <property type="entry name" value="TRANSCRIPTIONAL REGULATOR YQJI"/>
    <property type="match status" value="1"/>
</dbReference>
<dbReference type="InterPro" id="IPR005149">
    <property type="entry name" value="Tscrpt_reg_PadR_N"/>
</dbReference>
<feature type="region of interest" description="Disordered" evidence="1">
    <location>
        <begin position="66"/>
        <end position="99"/>
    </location>
</feature>